<dbReference type="Proteomes" id="UP000822862">
    <property type="component" value="Chromosome"/>
</dbReference>
<organism evidence="1 2">
    <name type="scientific">Candidatus Rhabdochlamydia porcellionis</name>
    <dbReference type="NCBI Taxonomy" id="225148"/>
    <lineage>
        <taxon>Bacteria</taxon>
        <taxon>Pseudomonadati</taxon>
        <taxon>Chlamydiota</taxon>
        <taxon>Chlamydiia</taxon>
        <taxon>Parachlamydiales</taxon>
        <taxon>Candidatus Rhabdochlamydiaceae</taxon>
        <taxon>Candidatus Rhabdochlamydia</taxon>
    </lineage>
</organism>
<reference evidence="1 2" key="2">
    <citation type="submission" date="2021-05" db="EMBL/GenBank/DDBJ databases">
        <title>Ecology and evolution of chlamydial symbionts of arthropods.</title>
        <authorList>
            <person name="Halter T."/>
            <person name="Sixt B.S."/>
            <person name="Toenshoff E.R."/>
            <person name="Koestlbacher S."/>
            <person name="Schulz F."/>
            <person name="Kostanjsek R."/>
            <person name="Collingro A."/>
            <person name="Hendrickx F."/>
            <person name="Horn M."/>
        </authorList>
    </citation>
    <scope>NUCLEOTIDE SEQUENCE [LARGE SCALE GENOMIC DNA]</scope>
    <source>
        <strain evidence="1 2">15C</strain>
    </source>
</reference>
<evidence type="ECO:0000313" key="2">
    <source>
        <dbReference type="Proteomes" id="UP000822862"/>
    </source>
</evidence>
<protein>
    <recommendedName>
        <fullName evidence="3">RNA polymerase sigma-70 region 4 domain-containing protein</fullName>
    </recommendedName>
</protein>
<dbReference type="EMBL" id="CP075585">
    <property type="protein sequence ID" value="QZA59234.1"/>
    <property type="molecule type" value="Genomic_DNA"/>
</dbReference>
<name>A0ABX8Z0P4_9BACT</name>
<evidence type="ECO:0000313" key="1">
    <source>
        <dbReference type="EMBL" id="QZA59234.1"/>
    </source>
</evidence>
<evidence type="ECO:0008006" key="3">
    <source>
        <dbReference type="Google" id="ProtNLM"/>
    </source>
</evidence>
<dbReference type="RefSeq" id="WP_194845278.1">
    <property type="nucleotide sequence ID" value="NZ_CP075585.1"/>
</dbReference>
<sequence>MSIPYPCYSSPLPIKLENGIVNQPLDLSFNSLEKKAIQQFKDKISIQQISKELDLSIDRIYSIISKTSLVKIKNFKKYTSDIKNRVKEAKNAGKTLAEIAKIFNLKPHQALYINRFNRSLFVKQLYHSINIVPNRGSPMTVKKLKDLLHHQHIQRKA</sequence>
<accession>A0ABX8Z0P4</accession>
<reference evidence="1 2" key="1">
    <citation type="submission" date="2020-01" db="EMBL/GenBank/DDBJ databases">
        <authorList>
            <person name="Sixt B."/>
            <person name="Schulz F."/>
            <person name="Kostanjsek R."/>
            <person name="Koestlbacher S."/>
            <person name="Collingro A."/>
            <person name="Toenshoff E."/>
            <person name="Horn M."/>
        </authorList>
    </citation>
    <scope>NUCLEOTIDE SEQUENCE [LARGE SCALE GENOMIC DNA]</scope>
    <source>
        <strain evidence="1 2">15C</strain>
    </source>
</reference>
<proteinExistence type="predicted"/>
<keyword evidence="2" id="KW-1185">Reference proteome</keyword>
<gene>
    <name evidence="1" type="ORF">RHAB15C_0001119</name>
</gene>